<dbReference type="InterPro" id="IPR015421">
    <property type="entry name" value="PyrdxlP-dep_Trfase_major"/>
</dbReference>
<protein>
    <submittedName>
        <fullName evidence="9">Aminotransferase, class V</fullName>
    </submittedName>
</protein>
<evidence type="ECO:0000256" key="7">
    <source>
        <dbReference type="ARBA" id="ARBA00050776"/>
    </source>
</evidence>
<keyword evidence="3" id="KW-0479">Metal-binding</keyword>
<dbReference type="EMBL" id="CP000612">
    <property type="protein sequence ID" value="ABO49536.1"/>
    <property type="molecule type" value="Genomic_DNA"/>
</dbReference>
<dbReference type="RefSeq" id="WP_011877365.1">
    <property type="nucleotide sequence ID" value="NC_009253.1"/>
</dbReference>
<dbReference type="Proteomes" id="UP000001556">
    <property type="component" value="Chromosome"/>
</dbReference>
<dbReference type="eggNOG" id="COG1104">
    <property type="taxonomic scope" value="Bacteria"/>
</dbReference>
<evidence type="ECO:0000256" key="6">
    <source>
        <dbReference type="ARBA" id="ARBA00023014"/>
    </source>
</evidence>
<name>A4J383_DESRM</name>
<feature type="domain" description="Aminotransferase class V" evidence="8">
    <location>
        <begin position="130"/>
        <end position="493"/>
    </location>
</feature>
<reference evidence="9 10" key="1">
    <citation type="submission" date="2007-03" db="EMBL/GenBank/DDBJ databases">
        <title>Complete sequence of Desulfotomaculum reducens MI-1.</title>
        <authorList>
            <consortium name="US DOE Joint Genome Institute"/>
            <person name="Copeland A."/>
            <person name="Lucas S."/>
            <person name="Lapidus A."/>
            <person name="Barry K."/>
            <person name="Detter J.C."/>
            <person name="Glavina del Rio T."/>
            <person name="Hammon N."/>
            <person name="Israni S."/>
            <person name="Dalin E."/>
            <person name="Tice H."/>
            <person name="Pitluck S."/>
            <person name="Sims D."/>
            <person name="Brettin T."/>
            <person name="Bruce D."/>
            <person name="Han C."/>
            <person name="Tapia R."/>
            <person name="Schmutz J."/>
            <person name="Larimer F."/>
            <person name="Land M."/>
            <person name="Hauser L."/>
            <person name="Kyrpides N."/>
            <person name="Kim E."/>
            <person name="Tebo B.M."/>
            <person name="Richardson P."/>
        </authorList>
    </citation>
    <scope>NUCLEOTIDE SEQUENCE [LARGE SCALE GENOMIC DNA]</scope>
    <source>
        <strain evidence="9 10">MI-1</strain>
    </source>
</reference>
<gene>
    <name evidence="9" type="ordered locus">Dred_1001</name>
</gene>
<dbReference type="PANTHER" id="PTHR11601:SF34">
    <property type="entry name" value="CYSTEINE DESULFURASE"/>
    <property type="match status" value="1"/>
</dbReference>
<keyword evidence="9" id="KW-0808">Transferase</keyword>
<evidence type="ECO:0000256" key="4">
    <source>
        <dbReference type="ARBA" id="ARBA00022898"/>
    </source>
</evidence>
<dbReference type="OrthoDB" id="9808002at2"/>
<dbReference type="GO" id="GO:0051536">
    <property type="term" value="F:iron-sulfur cluster binding"/>
    <property type="evidence" value="ECO:0007669"/>
    <property type="project" value="UniProtKB-KW"/>
</dbReference>
<dbReference type="Gene3D" id="3.90.1150.10">
    <property type="entry name" value="Aspartate Aminotransferase, domain 1"/>
    <property type="match status" value="1"/>
</dbReference>
<keyword evidence="6" id="KW-0411">Iron-sulfur</keyword>
<evidence type="ECO:0000256" key="2">
    <source>
        <dbReference type="ARBA" id="ARBA00006490"/>
    </source>
</evidence>
<accession>A4J383</accession>
<keyword evidence="4" id="KW-0663">Pyridoxal phosphate</keyword>
<dbReference type="Pfam" id="PF00266">
    <property type="entry name" value="Aminotran_5"/>
    <property type="match status" value="1"/>
</dbReference>
<dbReference type="STRING" id="349161.Dred_1001"/>
<evidence type="ECO:0000259" key="8">
    <source>
        <dbReference type="Pfam" id="PF00266"/>
    </source>
</evidence>
<keyword evidence="10" id="KW-1185">Reference proteome</keyword>
<comment type="cofactor">
    <cofactor evidence="1">
        <name>pyridoxal 5'-phosphate</name>
        <dbReference type="ChEBI" id="CHEBI:597326"/>
    </cofactor>
</comment>
<comment type="similarity">
    <text evidence="2">Belongs to the class-V pyridoxal-phosphate-dependent aminotransferase family. NifS/IscS subfamily.</text>
</comment>
<dbReference type="HOGENOM" id="CLU_003433_0_0_9"/>
<dbReference type="GO" id="GO:0046872">
    <property type="term" value="F:metal ion binding"/>
    <property type="evidence" value="ECO:0007669"/>
    <property type="project" value="UniProtKB-KW"/>
</dbReference>
<evidence type="ECO:0000313" key="10">
    <source>
        <dbReference type="Proteomes" id="UP000001556"/>
    </source>
</evidence>
<sequence>MESAMPANSKLINQKIKFGKLLGLKGAVSSEVLYAAKGNAEYLHNLMISKNKPEFMHYLLKNPVQTNINPTEQEIVNFVEELERKLFHQEQKQSYERRYGIFFELDPKKDSRAEPCKSWAPIKTPDFREVYLDHNATTPVRPEVASVLLNYYSGKYGFGNPSSNTVQGSYAAALVSEARQRIANCLAASPREIIFTGSGSEANNLAIKGIAFKDLDKKGHLITSKVEHPSVLRVMEYLETIGFSVTYLATDKYGQVLPNSVKQAIRKDTLLVSLMAANNEIGTINPLREIGQICRERNILFMVDGIQAFGKIPLNPKEMGISLLSFSGHKIYAPKGIGGLYVEKGISLIPQVHGGGQESGIHSGTENVGSILALGKAAELAHGEMEKERVRFLELRSFFLDGLKEIEPCFILYGSLENRIPNNLSIGFPAVDSGALLRSLNRIGISVSAGSACSSKKFKNSYVLEAIGADTEKYATIRFGFGLQTKEEDVAYLLKYLKQILNLIKETK</sequence>
<dbReference type="KEGG" id="drm:Dred_1001"/>
<dbReference type="FunFam" id="3.40.640.10:FF:000084">
    <property type="entry name" value="IscS-like cysteine desulfurase"/>
    <property type="match status" value="1"/>
</dbReference>
<keyword evidence="9" id="KW-0032">Aminotransferase</keyword>
<comment type="catalytic activity">
    <reaction evidence="7">
        <text>(sulfur carrier)-H + L-cysteine = (sulfur carrier)-SH + L-alanine</text>
        <dbReference type="Rhea" id="RHEA:43892"/>
        <dbReference type="Rhea" id="RHEA-COMP:14737"/>
        <dbReference type="Rhea" id="RHEA-COMP:14739"/>
        <dbReference type="ChEBI" id="CHEBI:29917"/>
        <dbReference type="ChEBI" id="CHEBI:35235"/>
        <dbReference type="ChEBI" id="CHEBI:57972"/>
        <dbReference type="ChEBI" id="CHEBI:64428"/>
        <dbReference type="EC" id="2.8.1.7"/>
    </reaction>
</comment>
<dbReference type="InterPro" id="IPR015422">
    <property type="entry name" value="PyrdxlP-dep_Trfase_small"/>
</dbReference>
<evidence type="ECO:0000256" key="3">
    <source>
        <dbReference type="ARBA" id="ARBA00022723"/>
    </source>
</evidence>
<keyword evidence="5" id="KW-0408">Iron</keyword>
<dbReference type="GO" id="GO:0031071">
    <property type="term" value="F:cysteine desulfurase activity"/>
    <property type="evidence" value="ECO:0007669"/>
    <property type="project" value="UniProtKB-EC"/>
</dbReference>
<dbReference type="AlphaFoldDB" id="A4J383"/>
<dbReference type="PANTHER" id="PTHR11601">
    <property type="entry name" value="CYSTEINE DESULFURYLASE FAMILY MEMBER"/>
    <property type="match status" value="1"/>
</dbReference>
<proteinExistence type="inferred from homology"/>
<evidence type="ECO:0000256" key="1">
    <source>
        <dbReference type="ARBA" id="ARBA00001933"/>
    </source>
</evidence>
<dbReference type="GO" id="GO:0008483">
    <property type="term" value="F:transaminase activity"/>
    <property type="evidence" value="ECO:0007669"/>
    <property type="project" value="UniProtKB-KW"/>
</dbReference>
<evidence type="ECO:0000313" key="9">
    <source>
        <dbReference type="EMBL" id="ABO49536.1"/>
    </source>
</evidence>
<evidence type="ECO:0000256" key="5">
    <source>
        <dbReference type="ARBA" id="ARBA00023004"/>
    </source>
</evidence>
<dbReference type="InterPro" id="IPR000192">
    <property type="entry name" value="Aminotrans_V_dom"/>
</dbReference>
<dbReference type="InterPro" id="IPR015424">
    <property type="entry name" value="PyrdxlP-dep_Trfase"/>
</dbReference>
<organism evidence="9 10">
    <name type="scientific">Desulforamulus reducens (strain ATCC BAA-1160 / DSM 100696 / MI-1)</name>
    <name type="common">Desulfotomaculum reducens</name>
    <dbReference type="NCBI Taxonomy" id="349161"/>
    <lineage>
        <taxon>Bacteria</taxon>
        <taxon>Bacillati</taxon>
        <taxon>Bacillota</taxon>
        <taxon>Clostridia</taxon>
        <taxon>Eubacteriales</taxon>
        <taxon>Peptococcaceae</taxon>
        <taxon>Desulforamulus</taxon>
    </lineage>
</organism>
<dbReference type="SUPFAM" id="SSF53383">
    <property type="entry name" value="PLP-dependent transferases"/>
    <property type="match status" value="1"/>
</dbReference>
<dbReference type="Gene3D" id="3.40.640.10">
    <property type="entry name" value="Type I PLP-dependent aspartate aminotransferase-like (Major domain)"/>
    <property type="match status" value="1"/>
</dbReference>